<accession>A0A1Y1L5R9</accession>
<evidence type="ECO:0000256" key="1">
    <source>
        <dbReference type="SAM" id="Phobius"/>
    </source>
</evidence>
<proteinExistence type="predicted"/>
<dbReference type="InParanoid" id="A0A1Y1L5R9"/>
<organism evidence="2">
    <name type="scientific">Photinus pyralis</name>
    <name type="common">Common eastern firefly</name>
    <name type="synonym">Lampyris pyralis</name>
    <dbReference type="NCBI Taxonomy" id="7054"/>
    <lineage>
        <taxon>Eukaryota</taxon>
        <taxon>Metazoa</taxon>
        <taxon>Ecdysozoa</taxon>
        <taxon>Arthropoda</taxon>
        <taxon>Hexapoda</taxon>
        <taxon>Insecta</taxon>
        <taxon>Pterygota</taxon>
        <taxon>Neoptera</taxon>
        <taxon>Endopterygota</taxon>
        <taxon>Coleoptera</taxon>
        <taxon>Polyphaga</taxon>
        <taxon>Elateriformia</taxon>
        <taxon>Elateroidea</taxon>
        <taxon>Lampyridae</taxon>
        <taxon>Lampyrinae</taxon>
        <taxon>Photinus</taxon>
    </lineage>
</organism>
<feature type="transmembrane region" description="Helical" evidence="1">
    <location>
        <begin position="86"/>
        <end position="113"/>
    </location>
</feature>
<keyword evidence="1" id="KW-0812">Transmembrane</keyword>
<sequence length="171" mass="19320">MPKVKPPTNVVHTMEEKQELPVDLLKEKPKEDGRNLQRMLKCDDISLSKLVKNSMGRVVQCAGCVVLYLIDFVINFSQSECVRNVLVVFLTVSLEAFVVMVLAICTVLTTIIVNAEDTYKSYSDGVTVVPQEETGVEEIIPVNPSYRQERRMVDDHDLERENSFCSARLVV</sequence>
<evidence type="ECO:0000313" key="2">
    <source>
        <dbReference type="EMBL" id="JAV69023.1"/>
    </source>
</evidence>
<reference evidence="2" key="1">
    <citation type="journal article" date="2016" name="Sci. Rep.">
        <title>Molecular characterization of firefly nuptial gifts: a multi-omics approach sheds light on postcopulatory sexual selection.</title>
        <authorList>
            <person name="Al-Wathiqui N."/>
            <person name="Fallon T.R."/>
            <person name="South A."/>
            <person name="Weng J.K."/>
            <person name="Lewis S.M."/>
        </authorList>
    </citation>
    <scope>NUCLEOTIDE SEQUENCE</scope>
</reference>
<keyword evidence="4" id="KW-1185">Reference proteome</keyword>
<dbReference type="OrthoDB" id="10621913at2759"/>
<protein>
    <submittedName>
        <fullName evidence="2">Uncharacterized protein</fullName>
    </submittedName>
</protein>
<keyword evidence="1" id="KW-1133">Transmembrane helix</keyword>
<dbReference type="EMBL" id="VVIM01000001">
    <property type="protein sequence ID" value="KAB0803645.1"/>
    <property type="molecule type" value="Genomic_DNA"/>
</dbReference>
<keyword evidence="1" id="KW-0472">Membrane</keyword>
<dbReference type="Proteomes" id="UP000327044">
    <property type="component" value="Unassembled WGS sequence"/>
</dbReference>
<name>A0A1Y1L5R9_PHOPY</name>
<reference evidence="3 4" key="2">
    <citation type="journal article" date="2018" name="Elife">
        <title>Firefly genomes illuminate parallel origins of bioluminescence in beetles.</title>
        <authorList>
            <person name="Fallon T.R."/>
            <person name="Lower S.E."/>
            <person name="Chang C.H."/>
            <person name="Bessho-Uehara M."/>
            <person name="Martin G.J."/>
            <person name="Bewick A.J."/>
            <person name="Behringer M."/>
            <person name="Debat H.J."/>
            <person name="Wong I."/>
            <person name="Day J.C."/>
            <person name="Suvorov A."/>
            <person name="Silva C.J."/>
            <person name="Stanger-Hall K.F."/>
            <person name="Hall D.W."/>
            <person name="Schmitz R.J."/>
            <person name="Nelson D.R."/>
            <person name="Lewis S.M."/>
            <person name="Shigenobu S."/>
            <person name="Bybee S.M."/>
            <person name="Larracuente A.M."/>
            <person name="Oba Y."/>
            <person name="Weng J.K."/>
        </authorList>
    </citation>
    <scope>NUCLEOTIDE SEQUENCE [LARGE SCALE GENOMIC DNA]</scope>
    <source>
        <strain evidence="3">1611_PpyrPB1</strain>
        <tissue evidence="3">Whole body</tissue>
    </source>
</reference>
<reference evidence="3" key="3">
    <citation type="submission" date="2019-08" db="EMBL/GenBank/DDBJ databases">
        <authorList>
            <consortium name="Photinus pyralis genome working group"/>
            <person name="Fallon T.R."/>
            <person name="Sander Lower S.E."/>
            <person name="Weng J.-K."/>
        </authorList>
    </citation>
    <scope>NUCLEOTIDE SEQUENCE</scope>
    <source>
        <strain evidence="3">1611_PpyrPB1</strain>
        <tissue evidence="3">Whole body</tissue>
    </source>
</reference>
<dbReference type="EMBL" id="GEZM01063675">
    <property type="protein sequence ID" value="JAV69023.1"/>
    <property type="molecule type" value="Transcribed_RNA"/>
</dbReference>
<gene>
    <name evidence="3" type="ORF">PPYR_00615</name>
</gene>
<feature type="transmembrane region" description="Helical" evidence="1">
    <location>
        <begin position="55"/>
        <end position="74"/>
    </location>
</feature>
<evidence type="ECO:0000313" key="4">
    <source>
        <dbReference type="Proteomes" id="UP000327044"/>
    </source>
</evidence>
<dbReference type="AlphaFoldDB" id="A0A1Y1L5R9"/>
<evidence type="ECO:0000313" key="3">
    <source>
        <dbReference type="EMBL" id="KAB0803645.1"/>
    </source>
</evidence>